<feature type="compositionally biased region" description="Basic residues" evidence="1">
    <location>
        <begin position="13"/>
        <end position="23"/>
    </location>
</feature>
<name>A0AAD7A8H6_9AGAR</name>
<gene>
    <name evidence="2" type="ORF">DFH08DRAFT_956962</name>
</gene>
<reference evidence="2" key="1">
    <citation type="submission" date="2023-03" db="EMBL/GenBank/DDBJ databases">
        <title>Massive genome expansion in bonnet fungi (Mycena s.s.) driven by repeated elements and novel gene families across ecological guilds.</title>
        <authorList>
            <consortium name="Lawrence Berkeley National Laboratory"/>
            <person name="Harder C.B."/>
            <person name="Miyauchi S."/>
            <person name="Viragh M."/>
            <person name="Kuo A."/>
            <person name="Thoen E."/>
            <person name="Andreopoulos B."/>
            <person name="Lu D."/>
            <person name="Skrede I."/>
            <person name="Drula E."/>
            <person name="Henrissat B."/>
            <person name="Morin E."/>
            <person name="Kohler A."/>
            <person name="Barry K."/>
            <person name="LaButti K."/>
            <person name="Morin E."/>
            <person name="Salamov A."/>
            <person name="Lipzen A."/>
            <person name="Mereny Z."/>
            <person name="Hegedus B."/>
            <person name="Baldrian P."/>
            <person name="Stursova M."/>
            <person name="Weitz H."/>
            <person name="Taylor A."/>
            <person name="Grigoriev I.V."/>
            <person name="Nagy L.G."/>
            <person name="Martin F."/>
            <person name="Kauserud H."/>
        </authorList>
    </citation>
    <scope>NUCLEOTIDE SEQUENCE</scope>
    <source>
        <strain evidence="2">CBHHK002</strain>
    </source>
</reference>
<dbReference type="AlphaFoldDB" id="A0AAD7A8H6"/>
<evidence type="ECO:0000313" key="3">
    <source>
        <dbReference type="Proteomes" id="UP001218218"/>
    </source>
</evidence>
<proteinExistence type="predicted"/>
<protein>
    <submittedName>
        <fullName evidence="2">Uncharacterized protein</fullName>
    </submittedName>
</protein>
<feature type="region of interest" description="Disordered" evidence="1">
    <location>
        <begin position="62"/>
        <end position="113"/>
    </location>
</feature>
<feature type="compositionally biased region" description="Basic residues" evidence="1">
    <location>
        <begin position="89"/>
        <end position="113"/>
    </location>
</feature>
<organism evidence="2 3">
    <name type="scientific">Mycena albidolilacea</name>
    <dbReference type="NCBI Taxonomy" id="1033008"/>
    <lineage>
        <taxon>Eukaryota</taxon>
        <taxon>Fungi</taxon>
        <taxon>Dikarya</taxon>
        <taxon>Basidiomycota</taxon>
        <taxon>Agaricomycotina</taxon>
        <taxon>Agaricomycetes</taxon>
        <taxon>Agaricomycetidae</taxon>
        <taxon>Agaricales</taxon>
        <taxon>Marasmiineae</taxon>
        <taxon>Mycenaceae</taxon>
        <taxon>Mycena</taxon>
    </lineage>
</organism>
<feature type="compositionally biased region" description="Acidic residues" evidence="1">
    <location>
        <begin position="70"/>
        <end position="80"/>
    </location>
</feature>
<evidence type="ECO:0000313" key="2">
    <source>
        <dbReference type="EMBL" id="KAJ7352150.1"/>
    </source>
</evidence>
<dbReference type="EMBL" id="JARIHO010000012">
    <property type="protein sequence ID" value="KAJ7352150.1"/>
    <property type="molecule type" value="Genomic_DNA"/>
</dbReference>
<feature type="region of interest" description="Disordered" evidence="1">
    <location>
        <begin position="1"/>
        <end position="23"/>
    </location>
</feature>
<evidence type="ECO:0000256" key="1">
    <source>
        <dbReference type="SAM" id="MobiDB-lite"/>
    </source>
</evidence>
<dbReference type="Proteomes" id="UP001218218">
    <property type="component" value="Unassembled WGS sequence"/>
</dbReference>
<sequence length="113" mass="12163">MSTAAEALSSRRWGCRRRRGVGKRAREGLPVVMVVMVVMVGAPVARAPARASDEGGYYSLRLQPLPLNDSDSDSAAEDAETGTASSPSGKKKKPKLVQRLKKKLHVGHSRVHS</sequence>
<comment type="caution">
    <text evidence="2">The sequence shown here is derived from an EMBL/GenBank/DDBJ whole genome shotgun (WGS) entry which is preliminary data.</text>
</comment>
<keyword evidence="3" id="KW-1185">Reference proteome</keyword>
<accession>A0AAD7A8H6</accession>